<dbReference type="Proteomes" id="UP000188181">
    <property type="component" value="Chromosome"/>
</dbReference>
<accession>A0A1Q2MGC8</accession>
<organism evidence="1 2">
    <name type="scientific">Limihaloglobus sulfuriphilus</name>
    <dbReference type="NCBI Taxonomy" id="1851148"/>
    <lineage>
        <taxon>Bacteria</taxon>
        <taxon>Pseudomonadati</taxon>
        <taxon>Planctomycetota</taxon>
        <taxon>Phycisphaerae</taxon>
        <taxon>Sedimentisphaerales</taxon>
        <taxon>Sedimentisphaeraceae</taxon>
        <taxon>Limihaloglobus</taxon>
    </lineage>
</organism>
<reference evidence="2" key="1">
    <citation type="submission" date="2017-02" db="EMBL/GenBank/DDBJ databases">
        <title>Comparative genomics and description of representatives of a novel lineage of planctomycetes thriving in anoxic sediments.</title>
        <authorList>
            <person name="Spring S."/>
            <person name="Bunk B."/>
            <person name="Sproer C."/>
        </authorList>
    </citation>
    <scope>NUCLEOTIDE SEQUENCE [LARGE SCALE GENOMIC DNA]</scope>
    <source>
        <strain evidence="2">SM-Chi-D1</strain>
    </source>
</reference>
<dbReference type="STRING" id="1851148.SMSP2_02076"/>
<gene>
    <name evidence="1" type="ORF">SMSP2_02076</name>
</gene>
<evidence type="ECO:0000313" key="2">
    <source>
        <dbReference type="Proteomes" id="UP000188181"/>
    </source>
</evidence>
<dbReference type="EMBL" id="CP019646">
    <property type="protein sequence ID" value="AQQ71699.1"/>
    <property type="molecule type" value="Genomic_DNA"/>
</dbReference>
<dbReference type="KEGG" id="pbas:SMSP2_02076"/>
<dbReference type="RefSeq" id="WP_186804676.1">
    <property type="nucleotide sequence ID" value="NZ_CP019646.1"/>
</dbReference>
<evidence type="ECO:0000313" key="1">
    <source>
        <dbReference type="EMBL" id="AQQ71699.1"/>
    </source>
</evidence>
<proteinExistence type="predicted"/>
<protein>
    <submittedName>
        <fullName evidence="1">Uncharacterized protein</fullName>
    </submittedName>
</protein>
<dbReference type="AlphaFoldDB" id="A0A1Q2MGC8"/>
<sequence>MQSIENKMISKIEGKDRGWAFSPNAFTEIGIRSSIEIVLHRLEEKVAKERFIR</sequence>
<keyword evidence="2" id="KW-1185">Reference proteome</keyword>
<name>A0A1Q2MGC8_9BACT</name>